<dbReference type="Proteomes" id="UP000266206">
    <property type="component" value="Unassembled WGS sequence"/>
</dbReference>
<reference evidence="5 6" key="1">
    <citation type="submission" date="2017-08" db="EMBL/GenBank/DDBJ databases">
        <title>Pusillimonas indicus sp. nov., a member of the family Alcaligenaceae isolated from surface seawater.</title>
        <authorList>
            <person name="Li J."/>
        </authorList>
    </citation>
    <scope>NUCLEOTIDE SEQUENCE [LARGE SCALE GENOMIC DNA]</scope>
    <source>
        <strain evidence="5 6">L52-1-41</strain>
    </source>
</reference>
<dbReference type="CDD" id="cd03529">
    <property type="entry name" value="Rieske_NirD"/>
    <property type="match status" value="1"/>
</dbReference>
<keyword evidence="2" id="KW-0534">Nitrate assimilation</keyword>
<accession>A0A3A1YWI2</accession>
<organism evidence="5 6">
    <name type="scientific">Neopusillimonas maritima</name>
    <dbReference type="NCBI Taxonomy" id="2026239"/>
    <lineage>
        <taxon>Bacteria</taxon>
        <taxon>Pseudomonadati</taxon>
        <taxon>Pseudomonadota</taxon>
        <taxon>Betaproteobacteria</taxon>
        <taxon>Burkholderiales</taxon>
        <taxon>Alcaligenaceae</taxon>
        <taxon>Neopusillimonas</taxon>
    </lineage>
</organism>
<evidence type="ECO:0000259" key="4">
    <source>
        <dbReference type="Pfam" id="PF13806"/>
    </source>
</evidence>
<protein>
    <submittedName>
        <fullName evidence="5">Nitrite reductase (NAD(P)H) small subunit</fullName>
    </submittedName>
</protein>
<dbReference type="SUPFAM" id="SSF50022">
    <property type="entry name" value="ISP domain"/>
    <property type="match status" value="1"/>
</dbReference>
<dbReference type="GO" id="GO:0051537">
    <property type="term" value="F:2 iron, 2 sulfur cluster binding"/>
    <property type="evidence" value="ECO:0007669"/>
    <property type="project" value="InterPro"/>
</dbReference>
<dbReference type="GO" id="GO:0008942">
    <property type="term" value="F:nitrite reductase [NAD(P)H] activity"/>
    <property type="evidence" value="ECO:0007669"/>
    <property type="project" value="InterPro"/>
</dbReference>
<dbReference type="OrthoDB" id="516687at2"/>
<feature type="compositionally biased region" description="Basic and acidic residues" evidence="3">
    <location>
        <begin position="120"/>
        <end position="129"/>
    </location>
</feature>
<evidence type="ECO:0000313" key="5">
    <source>
        <dbReference type="EMBL" id="RIY41210.1"/>
    </source>
</evidence>
<dbReference type="AlphaFoldDB" id="A0A3A1YWI2"/>
<dbReference type="Gene3D" id="2.102.10.10">
    <property type="entry name" value="Rieske [2Fe-2S] iron-sulphur domain"/>
    <property type="match status" value="1"/>
</dbReference>
<gene>
    <name evidence="5" type="primary">nirD</name>
    <name evidence="5" type="ORF">CJP73_06645</name>
</gene>
<dbReference type="EMBL" id="NQYH01000004">
    <property type="protein sequence ID" value="RIY41210.1"/>
    <property type="molecule type" value="Genomic_DNA"/>
</dbReference>
<keyword evidence="1" id="KW-0560">Oxidoreductase</keyword>
<dbReference type="PANTHER" id="PTHR40562">
    <property type="match status" value="1"/>
</dbReference>
<comment type="caution">
    <text evidence="5">The sequence shown here is derived from an EMBL/GenBank/DDBJ whole genome shotgun (WGS) entry which is preliminary data.</text>
</comment>
<evidence type="ECO:0000256" key="3">
    <source>
        <dbReference type="SAM" id="MobiDB-lite"/>
    </source>
</evidence>
<dbReference type="RefSeq" id="WP_114419375.1">
    <property type="nucleotide sequence ID" value="NZ_NQYH01000004.1"/>
</dbReference>
<name>A0A3A1YWI2_9BURK</name>
<dbReference type="NCBIfam" id="TIGR02378">
    <property type="entry name" value="nirD_assim_sml"/>
    <property type="match status" value="1"/>
</dbReference>
<dbReference type="InterPro" id="IPR017881">
    <property type="entry name" value="NirD"/>
</dbReference>
<feature type="domain" description="Rieske-like [2Fe-2S]" evidence="4">
    <location>
        <begin position="10"/>
        <end position="111"/>
    </location>
</feature>
<dbReference type="PANTHER" id="PTHR40562:SF1">
    <property type="entry name" value="NITRITE REDUCTASE (NADH) SMALL SUBUNIT"/>
    <property type="match status" value="1"/>
</dbReference>
<dbReference type="InterPro" id="IPR012748">
    <property type="entry name" value="Rieske-like_NirD"/>
</dbReference>
<evidence type="ECO:0000256" key="1">
    <source>
        <dbReference type="ARBA" id="ARBA00023002"/>
    </source>
</evidence>
<dbReference type="InterPro" id="IPR036922">
    <property type="entry name" value="Rieske_2Fe-2S_sf"/>
</dbReference>
<feature type="region of interest" description="Disordered" evidence="3">
    <location>
        <begin position="99"/>
        <end position="129"/>
    </location>
</feature>
<evidence type="ECO:0000313" key="6">
    <source>
        <dbReference type="Proteomes" id="UP000266206"/>
    </source>
</evidence>
<dbReference type="PROSITE" id="PS51300">
    <property type="entry name" value="NIRD"/>
    <property type="match status" value="1"/>
</dbReference>
<evidence type="ECO:0000256" key="2">
    <source>
        <dbReference type="ARBA" id="ARBA00023063"/>
    </source>
</evidence>
<dbReference type="Pfam" id="PF13806">
    <property type="entry name" value="Rieske_2"/>
    <property type="match status" value="1"/>
</dbReference>
<sequence length="129" mass="14067">MPKPSQTPPWQIVCHADDLQLNAGVAVRAHGAQVAIFLTENALYAIDNIDPSCSAAVLSRGIVGDINGRLVVASPMYKQHFCLTTGQCLEDETMSVRPWPVHRRPDGSIEIGPCDNSNQEDAHHAQQRV</sequence>
<dbReference type="GO" id="GO:0042128">
    <property type="term" value="P:nitrate assimilation"/>
    <property type="evidence" value="ECO:0007669"/>
    <property type="project" value="UniProtKB-KW"/>
</dbReference>
<proteinExistence type="predicted"/>